<protein>
    <recommendedName>
        <fullName evidence="10">Prenyltransferase</fullName>
    </recommendedName>
</protein>
<keyword evidence="3" id="KW-0808">Transferase</keyword>
<keyword evidence="4 7" id="KW-0812">Transmembrane</keyword>
<feature type="transmembrane region" description="Helical" evidence="7">
    <location>
        <begin position="271"/>
        <end position="288"/>
    </location>
</feature>
<feature type="transmembrane region" description="Helical" evidence="7">
    <location>
        <begin position="172"/>
        <end position="190"/>
    </location>
</feature>
<evidence type="ECO:0000256" key="1">
    <source>
        <dbReference type="ARBA" id="ARBA00004141"/>
    </source>
</evidence>
<dbReference type="PANTHER" id="PTHR43009">
    <property type="entry name" value="HOMOGENTISATE SOLANESYLTRANSFERASE, CHLOROPLASTIC"/>
    <property type="match status" value="1"/>
</dbReference>
<proteinExistence type="inferred from homology"/>
<evidence type="ECO:0000313" key="8">
    <source>
        <dbReference type="EMBL" id="THV42163.1"/>
    </source>
</evidence>
<feature type="transmembrane region" description="Helical" evidence="7">
    <location>
        <begin position="295"/>
        <end position="317"/>
    </location>
</feature>
<dbReference type="InterPro" id="IPR000537">
    <property type="entry name" value="UbiA_prenyltransferase"/>
</dbReference>
<dbReference type="Proteomes" id="UP000308760">
    <property type="component" value="Unassembled WGS sequence"/>
</dbReference>
<keyword evidence="5 7" id="KW-1133">Transmembrane helix</keyword>
<reference evidence="9" key="1">
    <citation type="submission" date="2019-04" db="EMBL/GenBank/DDBJ databases">
        <title>Nocardioides xinjiangensis sp. nov.</title>
        <authorList>
            <person name="Liu S."/>
        </authorList>
    </citation>
    <scope>NUCLEOTIDE SEQUENCE [LARGE SCALE GENOMIC DNA]</scope>
    <source>
        <strain evidence="9">18</strain>
    </source>
</reference>
<dbReference type="OrthoDB" id="8559716at2"/>
<evidence type="ECO:0008006" key="10">
    <source>
        <dbReference type="Google" id="ProtNLM"/>
    </source>
</evidence>
<dbReference type="GO" id="GO:0016020">
    <property type="term" value="C:membrane"/>
    <property type="evidence" value="ECO:0007669"/>
    <property type="project" value="UniProtKB-SubCell"/>
</dbReference>
<evidence type="ECO:0000256" key="5">
    <source>
        <dbReference type="ARBA" id="ARBA00022989"/>
    </source>
</evidence>
<name>A0A4S8QCB2_9ACTN</name>
<feature type="transmembrane region" description="Helical" evidence="7">
    <location>
        <begin position="196"/>
        <end position="216"/>
    </location>
</feature>
<organism evidence="8 9">
    <name type="scientific">Glycomyces buryatensis</name>
    <dbReference type="NCBI Taxonomy" id="2570927"/>
    <lineage>
        <taxon>Bacteria</taxon>
        <taxon>Bacillati</taxon>
        <taxon>Actinomycetota</taxon>
        <taxon>Actinomycetes</taxon>
        <taxon>Glycomycetales</taxon>
        <taxon>Glycomycetaceae</taxon>
        <taxon>Glycomyces</taxon>
    </lineage>
</organism>
<feature type="transmembrane region" description="Helical" evidence="7">
    <location>
        <begin position="70"/>
        <end position="91"/>
    </location>
</feature>
<sequence>MHGARRFQTGFMRTSLLQGPPAIATNPARHRLVRDVLAISRPRFWTASLVMAEIGFVLATHRILPRGDELVTMAHLFLVTGPLLWLAVLAVNDAHDLAGDQLNSRKADSPLVAGRISTRGAGRIALAAAVATVLAALPLGPLFTVGTALVVLLGWAYSVPPIRLKARPGADLLANAVVGVLGPLGGWVAFTDGAAGFPWPIAVIGVLAAAALYLPTTASDSDADRRAGIDTIAVRLGPRITFELGFTLWTASAVLAFFLALNDFILDSSLLPVQAVATPVLLVLYRVLLRDRPSFTAITVVACAYLVPCAGFALTYVDLF</sequence>
<reference evidence="8 9" key="2">
    <citation type="submission" date="2019-05" db="EMBL/GenBank/DDBJ databases">
        <title>Glycomyces buryatensis sp. nov.</title>
        <authorList>
            <person name="Nikitina E."/>
        </authorList>
    </citation>
    <scope>NUCLEOTIDE SEQUENCE [LARGE SCALE GENOMIC DNA]</scope>
    <source>
        <strain evidence="8 9">18</strain>
    </source>
</reference>
<keyword evidence="9" id="KW-1185">Reference proteome</keyword>
<evidence type="ECO:0000256" key="3">
    <source>
        <dbReference type="ARBA" id="ARBA00022679"/>
    </source>
</evidence>
<comment type="caution">
    <text evidence="8">The sequence shown here is derived from an EMBL/GenBank/DDBJ whole genome shotgun (WGS) entry which is preliminary data.</text>
</comment>
<feature type="transmembrane region" description="Helical" evidence="7">
    <location>
        <begin position="142"/>
        <end position="160"/>
    </location>
</feature>
<evidence type="ECO:0000256" key="6">
    <source>
        <dbReference type="ARBA" id="ARBA00023136"/>
    </source>
</evidence>
<dbReference type="Pfam" id="PF01040">
    <property type="entry name" value="UbiA"/>
    <property type="match status" value="1"/>
</dbReference>
<dbReference type="Gene3D" id="1.10.357.140">
    <property type="entry name" value="UbiA prenyltransferase"/>
    <property type="match status" value="1"/>
</dbReference>
<evidence type="ECO:0000256" key="7">
    <source>
        <dbReference type="SAM" id="Phobius"/>
    </source>
</evidence>
<dbReference type="EMBL" id="STGY01000029">
    <property type="protein sequence ID" value="THV42163.1"/>
    <property type="molecule type" value="Genomic_DNA"/>
</dbReference>
<dbReference type="InterPro" id="IPR044878">
    <property type="entry name" value="UbiA_sf"/>
</dbReference>
<gene>
    <name evidence="8" type="ORF">FAB82_07960</name>
</gene>
<accession>A0A4S8QCB2</accession>
<evidence type="ECO:0000256" key="4">
    <source>
        <dbReference type="ARBA" id="ARBA00022692"/>
    </source>
</evidence>
<comment type="similarity">
    <text evidence="2">Belongs to the UbiA prenyltransferase family.</text>
</comment>
<evidence type="ECO:0000256" key="2">
    <source>
        <dbReference type="ARBA" id="ARBA00005985"/>
    </source>
</evidence>
<comment type="subcellular location">
    <subcellularLocation>
        <location evidence="1">Membrane</location>
        <topology evidence="1">Multi-pass membrane protein</topology>
    </subcellularLocation>
</comment>
<dbReference type="PANTHER" id="PTHR43009:SF7">
    <property type="entry name" value="HOMOGENTISATE GERANYLGERANYLTRANSFERASE, CHLOROPLASTIC"/>
    <property type="match status" value="1"/>
</dbReference>
<dbReference type="GO" id="GO:0016765">
    <property type="term" value="F:transferase activity, transferring alkyl or aryl (other than methyl) groups"/>
    <property type="evidence" value="ECO:0007669"/>
    <property type="project" value="InterPro"/>
</dbReference>
<feature type="transmembrane region" description="Helical" evidence="7">
    <location>
        <begin position="244"/>
        <end position="265"/>
    </location>
</feature>
<dbReference type="AlphaFoldDB" id="A0A4S8QCB2"/>
<evidence type="ECO:0000313" key="9">
    <source>
        <dbReference type="Proteomes" id="UP000308760"/>
    </source>
</evidence>
<keyword evidence="6 7" id="KW-0472">Membrane</keyword>